<proteinExistence type="predicted"/>
<gene>
    <name evidence="2" type="ORF">GCM10008021_16480</name>
    <name evidence="1" type="ORF">GCM10010914_22240</name>
</gene>
<evidence type="ECO:0000313" key="4">
    <source>
        <dbReference type="Proteomes" id="UP000652720"/>
    </source>
</evidence>
<dbReference type="GeneID" id="59164422"/>
<dbReference type="EMBL" id="BMLZ01000018">
    <property type="protein sequence ID" value="GGP29997.1"/>
    <property type="molecule type" value="Genomic_DNA"/>
</dbReference>
<sequence length="253" mass="28465">MSGPEPYLPALQRLMRLNPVDYQDEGTQQHLRALAAPLDDVAGRAYAVALARLVQYAPEDALLQLGAERRIRRYPDEPLDTYRRRVAGAWEFWRQAGTLPGLVLALRQAGYLATVTEHFRDPDPAHWAEFSVFISPLFAPTGGGTWGAGQTWGSPNYWGYRLEGLPFDGVLELIRDVKPAHARLRRLLYSPGRHIWGGTDRWAQGVKAQPWNSPWGTPPVVFPPPGERETLWGQGRPETIYEYEGAPAYAEDH</sequence>
<keyword evidence="3" id="KW-1185">Reference proteome</keyword>
<protein>
    <submittedName>
        <fullName evidence="1">Uncharacterized protein</fullName>
    </submittedName>
</protein>
<comment type="caution">
    <text evidence="1">The sequence shown here is derived from an EMBL/GenBank/DDBJ whole genome shotgun (WGS) entry which is preliminary data.</text>
</comment>
<reference evidence="1" key="4">
    <citation type="submission" date="2023-08" db="EMBL/GenBank/DDBJ databases">
        <authorList>
            <person name="Sun Q."/>
            <person name="Zhou Y."/>
        </authorList>
    </citation>
    <scope>NUCLEOTIDE SEQUENCE</scope>
    <source>
        <strain evidence="2">CGMCC 1.8884</strain>
        <strain evidence="1">CGMCC 1.8885</strain>
    </source>
</reference>
<accession>A0AAV4K8M6</accession>
<reference evidence="2" key="1">
    <citation type="journal article" date="2014" name="Int. J. Syst. Evol. Microbiol.">
        <title>Complete genome of a new Firmicutes species belonging to the dominant human colonic microbiota ('Ruminococcus bicirculans') reveals two chromosomes and a selective capacity to utilize plant glucans.</title>
        <authorList>
            <consortium name="NISC Comparative Sequencing Program"/>
            <person name="Wegmann U."/>
            <person name="Louis P."/>
            <person name="Goesmann A."/>
            <person name="Henrissat B."/>
            <person name="Duncan S.H."/>
            <person name="Flint H.J."/>
        </authorList>
    </citation>
    <scope>NUCLEOTIDE SEQUENCE</scope>
    <source>
        <strain evidence="2">CGMCC 1.8884</strain>
    </source>
</reference>
<reference evidence="1" key="2">
    <citation type="journal article" date="2014" name="Int. J. Syst. Evol. Microbiol.">
        <title>Complete genome sequence of Corynebacterium casei LMG S-19264T (=DSM 44701T), isolated from a smear-ripened cheese.</title>
        <authorList>
            <consortium name="US DOE Joint Genome Institute (JGI-PGF)"/>
            <person name="Walter F."/>
            <person name="Albersmeier A."/>
            <person name="Kalinowski J."/>
            <person name="Ruckert C."/>
        </authorList>
    </citation>
    <scope>NUCLEOTIDE SEQUENCE</scope>
    <source>
        <strain evidence="1">CGMCC 1.8885</strain>
    </source>
</reference>
<dbReference type="InterPro" id="IPR006521">
    <property type="entry name" value="Tail_protein_I"/>
</dbReference>
<evidence type="ECO:0000313" key="3">
    <source>
        <dbReference type="Proteomes" id="UP000630135"/>
    </source>
</evidence>
<dbReference type="AlphaFoldDB" id="A0AAV4K8M6"/>
<dbReference type="Proteomes" id="UP000630135">
    <property type="component" value="Unassembled WGS sequence"/>
</dbReference>
<name>A0AAV4K8M6_9DEIO</name>
<dbReference type="Pfam" id="PF09684">
    <property type="entry name" value="Tail_P2_I"/>
    <property type="match status" value="1"/>
</dbReference>
<evidence type="ECO:0000313" key="1">
    <source>
        <dbReference type="EMBL" id="GGI87303.1"/>
    </source>
</evidence>
<evidence type="ECO:0000313" key="2">
    <source>
        <dbReference type="EMBL" id="GGP29997.1"/>
    </source>
</evidence>
<dbReference type="EMBL" id="BMMA01000022">
    <property type="protein sequence ID" value="GGI87303.1"/>
    <property type="molecule type" value="Genomic_DNA"/>
</dbReference>
<dbReference type="Proteomes" id="UP000652720">
    <property type="component" value="Unassembled WGS sequence"/>
</dbReference>
<reference evidence="3" key="3">
    <citation type="journal article" date="2019" name="Int. J. Syst. Evol. Microbiol.">
        <title>The Global Catalogue of Microorganisms (GCM) 10K type strain sequencing project: providing services to taxonomists for standard genome sequencing and annotation.</title>
        <authorList>
            <consortium name="The Broad Institute Genomics Platform"/>
            <consortium name="The Broad Institute Genome Sequencing Center for Infectious Disease"/>
            <person name="Wu L."/>
            <person name="Ma J."/>
        </authorList>
    </citation>
    <scope>NUCLEOTIDE SEQUENCE [LARGE SCALE GENOMIC DNA]</scope>
    <source>
        <strain evidence="3">CGMCC 1.8884</strain>
    </source>
</reference>
<organism evidence="1 4">
    <name type="scientific">Deinococcus wulumuqiensis</name>
    <dbReference type="NCBI Taxonomy" id="980427"/>
    <lineage>
        <taxon>Bacteria</taxon>
        <taxon>Thermotogati</taxon>
        <taxon>Deinococcota</taxon>
        <taxon>Deinococci</taxon>
        <taxon>Deinococcales</taxon>
        <taxon>Deinococcaceae</taxon>
        <taxon>Deinococcus</taxon>
    </lineage>
</organism>
<dbReference type="RefSeq" id="WP_017869980.1">
    <property type="nucleotide sequence ID" value="NZ_BMLZ01000018.1"/>
</dbReference>